<protein>
    <submittedName>
        <fullName evidence="2">Uncharacterized protein</fullName>
    </submittedName>
</protein>
<dbReference type="EMBL" id="KZ302278">
    <property type="protein sequence ID" value="PFH45855.1"/>
    <property type="molecule type" value="Genomic_DNA"/>
</dbReference>
<evidence type="ECO:0000313" key="2">
    <source>
        <dbReference type="EMBL" id="PFH45855.1"/>
    </source>
</evidence>
<name>A0A2A9N6S2_9AGAR</name>
<feature type="transmembrane region" description="Helical" evidence="1">
    <location>
        <begin position="46"/>
        <end position="72"/>
    </location>
</feature>
<evidence type="ECO:0000256" key="1">
    <source>
        <dbReference type="SAM" id="Phobius"/>
    </source>
</evidence>
<evidence type="ECO:0000313" key="3">
    <source>
        <dbReference type="Proteomes" id="UP000242287"/>
    </source>
</evidence>
<reference evidence="2 3" key="1">
    <citation type="submission" date="2014-02" db="EMBL/GenBank/DDBJ databases">
        <title>Transposable element dynamics among asymbiotic and ectomycorrhizal Amanita fungi.</title>
        <authorList>
            <consortium name="DOE Joint Genome Institute"/>
            <person name="Hess J."/>
            <person name="Skrede I."/>
            <person name="Wolfe B."/>
            <person name="LaButti K."/>
            <person name="Ohm R.A."/>
            <person name="Grigoriev I.V."/>
            <person name="Pringle A."/>
        </authorList>
    </citation>
    <scope>NUCLEOTIDE SEQUENCE [LARGE SCALE GENOMIC DNA]</scope>
    <source>
        <strain evidence="2 3">SKay4041</strain>
    </source>
</reference>
<keyword evidence="1" id="KW-0472">Membrane</keyword>
<dbReference type="Proteomes" id="UP000242287">
    <property type="component" value="Unassembled WGS sequence"/>
</dbReference>
<keyword evidence="3" id="KW-1185">Reference proteome</keyword>
<organism evidence="2 3">
    <name type="scientific">Amanita thiersii Skay4041</name>
    <dbReference type="NCBI Taxonomy" id="703135"/>
    <lineage>
        <taxon>Eukaryota</taxon>
        <taxon>Fungi</taxon>
        <taxon>Dikarya</taxon>
        <taxon>Basidiomycota</taxon>
        <taxon>Agaricomycotina</taxon>
        <taxon>Agaricomycetes</taxon>
        <taxon>Agaricomycetidae</taxon>
        <taxon>Agaricales</taxon>
        <taxon>Pluteineae</taxon>
        <taxon>Amanitaceae</taxon>
        <taxon>Amanita</taxon>
    </lineage>
</organism>
<dbReference type="AlphaFoldDB" id="A0A2A9N6S2"/>
<keyword evidence="1" id="KW-0812">Transmembrane</keyword>
<proteinExistence type="predicted"/>
<keyword evidence="1" id="KW-1133">Transmembrane helix</keyword>
<accession>A0A2A9N6S2</accession>
<gene>
    <name evidence="2" type="ORF">AMATHDRAFT_51429</name>
</gene>
<sequence length="171" mass="18886">MPIRLDCDGLPGAARLPFSTPTQATSKGKGWTFPTKTFSNMQFSSIFVLAMMFIANSVMALPVVSATFFLGCTKKKFILEKRSNHACKKIGRRNEICDSASNQTIPTQQPSRVPEECWNNGGKGAKNDLEANECLDMNAVALNSMSGKKTVAAKYAQKFWSRPSHNVYCYD</sequence>